<dbReference type="GO" id="GO:0019556">
    <property type="term" value="P:L-histidine catabolic process to glutamate and formamide"/>
    <property type="evidence" value="ECO:0007669"/>
    <property type="project" value="UniProtKB-UniRule"/>
</dbReference>
<dbReference type="EC" id="3.5.3.8" evidence="5 6"/>
<gene>
    <name evidence="5 10" type="primary">hutG</name>
    <name evidence="10" type="ORF">GDR74_15585</name>
</gene>
<dbReference type="NCBIfam" id="TIGR01227">
    <property type="entry name" value="hutG"/>
    <property type="match status" value="1"/>
</dbReference>
<dbReference type="Pfam" id="PF00491">
    <property type="entry name" value="Arginase"/>
    <property type="match status" value="1"/>
</dbReference>
<evidence type="ECO:0000313" key="11">
    <source>
        <dbReference type="Proteomes" id="UP000325614"/>
    </source>
</evidence>
<feature type="region of interest" description="Disordered" evidence="9">
    <location>
        <begin position="1"/>
        <end position="20"/>
    </location>
</feature>
<dbReference type="EMBL" id="CP045423">
    <property type="protein sequence ID" value="QFU17520.1"/>
    <property type="molecule type" value="Genomic_DNA"/>
</dbReference>
<feature type="binding site" evidence="5">
    <location>
        <position position="156"/>
    </location>
    <ligand>
        <name>Mn(2+)</name>
        <dbReference type="ChEBI" id="CHEBI:29035"/>
        <label>1</label>
    </ligand>
</feature>
<sequence>MSVQHDAPSAGLPGDRGEDGPVFRVKDVLRPLKEETRGGAAILGFACDEGVRRNYGRVGAARGPAVIRSLLERLPVHGPAELHDAGDVACRDGDLDAAQERLADAVASLLGKGIRPVVLGGGHEIAYGSFLGLAKHLGDNLASTRVLVVNLDAHFDLRLAPVPNSGTPFRQIAELCAARNASFNYLCIGISELANTTALFERAARLGAEYWLDEEVRKAAPGAVRRALAQRLDAVDRVYLSIDLDVLPAATAPGVSAPAACGIGLDVVEDVIDAVKASGKLIVADIAELNPDLDCDDRTGRVAARLAYRLAIGLGKRSSGFP</sequence>
<comment type="pathway">
    <text evidence="5">Amino-acid degradation; L-histidine degradation into L-glutamate; L-glutamate from N-formimidoyl-L-glutamate (hydrolase route): step 1/1.</text>
</comment>
<evidence type="ECO:0000256" key="4">
    <source>
        <dbReference type="ARBA" id="ARBA00023211"/>
    </source>
</evidence>
<dbReference type="PRINTS" id="PR00116">
    <property type="entry name" value="ARGINASE"/>
</dbReference>
<dbReference type="PANTHER" id="PTHR11358:SF35">
    <property type="entry name" value="FORMIMIDOYLGLUTAMASE"/>
    <property type="match status" value="1"/>
</dbReference>
<organism evidence="10 11">
    <name type="scientific">Microvirga thermotolerans</name>
    <dbReference type="NCBI Taxonomy" id="2651334"/>
    <lineage>
        <taxon>Bacteria</taxon>
        <taxon>Pseudomonadati</taxon>
        <taxon>Pseudomonadota</taxon>
        <taxon>Alphaproteobacteria</taxon>
        <taxon>Hyphomicrobiales</taxon>
        <taxon>Methylobacteriaceae</taxon>
        <taxon>Microvirga</taxon>
    </lineage>
</organism>
<dbReference type="Proteomes" id="UP000325614">
    <property type="component" value="Chromosome"/>
</dbReference>
<feature type="binding site" evidence="5">
    <location>
        <position position="152"/>
    </location>
    <ligand>
        <name>Mn(2+)</name>
        <dbReference type="ChEBI" id="CHEBI:29035"/>
        <label>1</label>
    </ligand>
</feature>
<evidence type="ECO:0000256" key="8">
    <source>
        <dbReference type="RuleBase" id="RU003684"/>
    </source>
</evidence>
<comment type="similarity">
    <text evidence="5 7 8">Belongs to the arginase family.</text>
</comment>
<evidence type="ECO:0000256" key="1">
    <source>
        <dbReference type="ARBA" id="ARBA00022723"/>
    </source>
</evidence>
<name>A0A5P9K1G6_9HYPH</name>
<feature type="binding site" evidence="5">
    <location>
        <position position="154"/>
    </location>
    <ligand>
        <name>Mn(2+)</name>
        <dbReference type="ChEBI" id="CHEBI:29035"/>
        <label>2</label>
    </ligand>
</feature>
<feature type="binding site" evidence="5">
    <location>
        <position position="243"/>
    </location>
    <ligand>
        <name>Mn(2+)</name>
        <dbReference type="ChEBI" id="CHEBI:29035"/>
        <label>1</label>
    </ligand>
</feature>
<evidence type="ECO:0000256" key="6">
    <source>
        <dbReference type="NCBIfam" id="TIGR01227"/>
    </source>
</evidence>
<evidence type="ECO:0000256" key="3">
    <source>
        <dbReference type="ARBA" id="ARBA00022808"/>
    </source>
</evidence>
<keyword evidence="11" id="KW-1185">Reference proteome</keyword>
<feature type="binding site" evidence="5">
    <location>
        <position position="245"/>
    </location>
    <ligand>
        <name>Mn(2+)</name>
        <dbReference type="ChEBI" id="CHEBI:29035"/>
        <label>2</label>
    </ligand>
</feature>
<comment type="catalytic activity">
    <reaction evidence="5">
        <text>N-formimidoyl-L-glutamate + H2O = formamide + L-glutamate</text>
        <dbReference type="Rhea" id="RHEA:22492"/>
        <dbReference type="ChEBI" id="CHEBI:15377"/>
        <dbReference type="ChEBI" id="CHEBI:16397"/>
        <dbReference type="ChEBI" id="CHEBI:29985"/>
        <dbReference type="ChEBI" id="CHEBI:58928"/>
        <dbReference type="EC" id="3.5.3.8"/>
    </reaction>
</comment>
<accession>A0A5P9K1G6</accession>
<comment type="function">
    <text evidence="5">Catalyzes the conversion of N-formimidoyl-L-glutamate to L-glutamate and formamide.</text>
</comment>
<proteinExistence type="inferred from homology"/>
<reference evidence="10 11" key="1">
    <citation type="submission" date="2019-10" db="EMBL/GenBank/DDBJ databases">
        <title>Isolation, Identification of Microvirga thermotolerans HR1, a novel thermophilic bacterium and Comparative Genomics of the genus Microvirga.</title>
        <authorList>
            <person name="Li J."/>
            <person name="Zhang W."/>
            <person name="Lin M."/>
            <person name="Wang J."/>
        </authorList>
    </citation>
    <scope>NUCLEOTIDE SEQUENCE [LARGE SCALE GENOMIC DNA]</scope>
    <source>
        <strain evidence="10 11">HR1</strain>
    </source>
</reference>
<feature type="binding site" evidence="5">
    <location>
        <position position="152"/>
    </location>
    <ligand>
        <name>Mn(2+)</name>
        <dbReference type="ChEBI" id="CHEBI:29035"/>
        <label>2</label>
    </ligand>
</feature>
<keyword evidence="4 5" id="KW-0464">Manganese</keyword>
<dbReference type="GO" id="GO:0033389">
    <property type="term" value="P:putrescine biosynthetic process from arginine, via agmatine"/>
    <property type="evidence" value="ECO:0007669"/>
    <property type="project" value="TreeGrafter"/>
</dbReference>
<comment type="cofactor">
    <cofactor evidence="5">
        <name>Mn(2+)</name>
        <dbReference type="ChEBI" id="CHEBI:29035"/>
    </cofactor>
    <text evidence="5">Binds 2 manganese ions per subunit.</text>
</comment>
<dbReference type="PANTHER" id="PTHR11358">
    <property type="entry name" value="ARGINASE/AGMATINASE"/>
    <property type="match status" value="1"/>
</dbReference>
<evidence type="ECO:0000256" key="9">
    <source>
        <dbReference type="SAM" id="MobiDB-lite"/>
    </source>
</evidence>
<feature type="binding site" evidence="5">
    <location>
        <position position="243"/>
    </location>
    <ligand>
        <name>Mn(2+)</name>
        <dbReference type="ChEBI" id="CHEBI:29035"/>
        <label>2</label>
    </ligand>
</feature>
<dbReference type="HAMAP" id="MF_00737">
    <property type="entry name" value="Formimidoylglutam"/>
    <property type="match status" value="1"/>
</dbReference>
<dbReference type="KEGG" id="mico:GDR74_15585"/>
<evidence type="ECO:0000256" key="5">
    <source>
        <dbReference type="HAMAP-Rule" id="MF_00737"/>
    </source>
</evidence>
<feature type="binding site" evidence="5">
    <location>
        <position position="123"/>
    </location>
    <ligand>
        <name>Mn(2+)</name>
        <dbReference type="ChEBI" id="CHEBI:29035"/>
        <label>1</label>
    </ligand>
</feature>
<keyword evidence="1 5" id="KW-0479">Metal-binding</keyword>
<dbReference type="UniPathway" id="UPA00379">
    <property type="reaction ID" value="UER00552"/>
</dbReference>
<dbReference type="CDD" id="cd09988">
    <property type="entry name" value="Formimidoylglutamase"/>
    <property type="match status" value="1"/>
</dbReference>
<dbReference type="GO" id="GO:0019557">
    <property type="term" value="P:L-histidine catabolic process to glutamate and formate"/>
    <property type="evidence" value="ECO:0007669"/>
    <property type="project" value="UniProtKB-UniPathway"/>
</dbReference>
<dbReference type="InterPro" id="IPR023696">
    <property type="entry name" value="Ureohydrolase_dom_sf"/>
</dbReference>
<dbReference type="PROSITE" id="PS01053">
    <property type="entry name" value="ARGINASE_1"/>
    <property type="match status" value="1"/>
</dbReference>
<dbReference type="InterPro" id="IPR005923">
    <property type="entry name" value="HutG"/>
</dbReference>
<dbReference type="Gene3D" id="3.40.800.10">
    <property type="entry name" value="Ureohydrolase domain"/>
    <property type="match status" value="1"/>
</dbReference>
<keyword evidence="3 5" id="KW-0369">Histidine metabolism</keyword>
<evidence type="ECO:0000256" key="2">
    <source>
        <dbReference type="ARBA" id="ARBA00022801"/>
    </source>
</evidence>
<dbReference type="PROSITE" id="PS51409">
    <property type="entry name" value="ARGINASE_2"/>
    <property type="match status" value="1"/>
</dbReference>
<dbReference type="GO" id="GO:0008783">
    <property type="term" value="F:agmatinase activity"/>
    <property type="evidence" value="ECO:0007669"/>
    <property type="project" value="TreeGrafter"/>
</dbReference>
<dbReference type="AlphaFoldDB" id="A0A5P9K1G6"/>
<dbReference type="InterPro" id="IPR006035">
    <property type="entry name" value="Ureohydrolase"/>
</dbReference>
<dbReference type="GO" id="GO:0050415">
    <property type="term" value="F:formimidoylglutamase activity"/>
    <property type="evidence" value="ECO:0007669"/>
    <property type="project" value="UniProtKB-UniRule"/>
</dbReference>
<evidence type="ECO:0000256" key="7">
    <source>
        <dbReference type="PROSITE-ProRule" id="PRU00742"/>
    </source>
</evidence>
<protein>
    <recommendedName>
        <fullName evidence="5 6">Formimidoylglutamase</fullName>
        <ecNumber evidence="5 6">3.5.3.8</ecNumber>
    </recommendedName>
    <alternativeName>
        <fullName evidence="5">Formiminoglutamase</fullName>
    </alternativeName>
    <alternativeName>
        <fullName evidence="5">Formiminoglutamate hydrolase</fullName>
    </alternativeName>
</protein>
<dbReference type="GO" id="GO:0030145">
    <property type="term" value="F:manganese ion binding"/>
    <property type="evidence" value="ECO:0007669"/>
    <property type="project" value="UniProtKB-UniRule"/>
</dbReference>
<dbReference type="SUPFAM" id="SSF52768">
    <property type="entry name" value="Arginase/deacetylase"/>
    <property type="match status" value="1"/>
</dbReference>
<dbReference type="InterPro" id="IPR020855">
    <property type="entry name" value="Ureohydrolase_Mn_BS"/>
</dbReference>
<evidence type="ECO:0000313" key="10">
    <source>
        <dbReference type="EMBL" id="QFU17520.1"/>
    </source>
</evidence>
<keyword evidence="2 5" id="KW-0378">Hydrolase</keyword>